<reference evidence="1 2" key="1">
    <citation type="submission" date="2019-02" db="EMBL/GenBank/DDBJ databases">
        <title>Genomic Encyclopedia of Type Strains, Phase IV (KMG-IV): sequencing the most valuable type-strain genomes for metagenomic binning, comparative biology and taxonomic classification.</title>
        <authorList>
            <person name="Goeker M."/>
        </authorList>
    </citation>
    <scope>NUCLEOTIDE SEQUENCE [LARGE SCALE GENOMIC DNA]</scope>
    <source>
        <strain evidence="1 2">DSM 19570</strain>
    </source>
</reference>
<organism evidence="1 2">
    <name type="scientific">Rivibacter subsaxonicus</name>
    <dbReference type="NCBI Taxonomy" id="457575"/>
    <lineage>
        <taxon>Bacteria</taxon>
        <taxon>Pseudomonadati</taxon>
        <taxon>Pseudomonadota</taxon>
        <taxon>Betaproteobacteria</taxon>
        <taxon>Burkholderiales</taxon>
        <taxon>Rivibacter</taxon>
    </lineage>
</organism>
<proteinExistence type="predicted"/>
<gene>
    <name evidence="1" type="ORF">EV670_0199</name>
</gene>
<dbReference type="RefSeq" id="WP_165393193.1">
    <property type="nucleotide sequence ID" value="NZ_SHKP01000004.1"/>
</dbReference>
<evidence type="ECO:0000313" key="2">
    <source>
        <dbReference type="Proteomes" id="UP000293671"/>
    </source>
</evidence>
<dbReference type="InterPro" id="IPR021317">
    <property type="entry name" value="DUF2917"/>
</dbReference>
<evidence type="ECO:0000313" key="1">
    <source>
        <dbReference type="EMBL" id="RZU02178.1"/>
    </source>
</evidence>
<dbReference type="EMBL" id="SHKP01000004">
    <property type="protein sequence ID" value="RZU02178.1"/>
    <property type="molecule type" value="Genomic_DNA"/>
</dbReference>
<name>A0A4Q7W008_9BURK</name>
<dbReference type="AlphaFoldDB" id="A0A4Q7W008"/>
<accession>A0A4Q7W008</accession>
<sequence length="101" mass="11000">MSTLMMHQPQQSMAAAGMLWHLDPGRAVRLAPSAQPRWLRLAGGRLWLTRDRALHVAEQRGLPADEWLRPGEAVALAPGVSVVAEGWPSADFELLEAAPQA</sequence>
<keyword evidence="2" id="KW-1185">Reference proteome</keyword>
<dbReference type="Pfam" id="PF11142">
    <property type="entry name" value="DUF2917"/>
    <property type="match status" value="1"/>
</dbReference>
<dbReference type="Proteomes" id="UP000293671">
    <property type="component" value="Unassembled WGS sequence"/>
</dbReference>
<protein>
    <submittedName>
        <fullName evidence="1">DUF2917 family protein</fullName>
    </submittedName>
</protein>
<comment type="caution">
    <text evidence="1">The sequence shown here is derived from an EMBL/GenBank/DDBJ whole genome shotgun (WGS) entry which is preliminary data.</text>
</comment>